<evidence type="ECO:0000313" key="2">
    <source>
        <dbReference type="Proteomes" id="UP000054359"/>
    </source>
</evidence>
<organism evidence="1 2">
    <name type="scientific">Stegodyphus mimosarum</name>
    <name type="common">African social velvet spider</name>
    <dbReference type="NCBI Taxonomy" id="407821"/>
    <lineage>
        <taxon>Eukaryota</taxon>
        <taxon>Metazoa</taxon>
        <taxon>Ecdysozoa</taxon>
        <taxon>Arthropoda</taxon>
        <taxon>Chelicerata</taxon>
        <taxon>Arachnida</taxon>
        <taxon>Araneae</taxon>
        <taxon>Araneomorphae</taxon>
        <taxon>Entelegynae</taxon>
        <taxon>Eresoidea</taxon>
        <taxon>Eresidae</taxon>
        <taxon>Stegodyphus</taxon>
    </lineage>
</organism>
<evidence type="ECO:0000313" key="1">
    <source>
        <dbReference type="EMBL" id="KFM56917.1"/>
    </source>
</evidence>
<feature type="non-terminal residue" evidence="1">
    <location>
        <position position="63"/>
    </location>
</feature>
<gene>
    <name evidence="1" type="ORF">X975_13703</name>
</gene>
<dbReference type="EMBL" id="KK112170">
    <property type="protein sequence ID" value="KFM56917.1"/>
    <property type="molecule type" value="Genomic_DNA"/>
</dbReference>
<accession>A0A087SVM8</accession>
<proteinExistence type="predicted"/>
<reference evidence="1 2" key="1">
    <citation type="submission" date="2013-11" db="EMBL/GenBank/DDBJ databases">
        <title>Genome sequencing of Stegodyphus mimosarum.</title>
        <authorList>
            <person name="Bechsgaard J."/>
        </authorList>
    </citation>
    <scope>NUCLEOTIDE SEQUENCE [LARGE SCALE GENOMIC DNA]</scope>
</reference>
<dbReference type="AlphaFoldDB" id="A0A087SVM8"/>
<keyword evidence="2" id="KW-1185">Reference proteome</keyword>
<sequence>MSSIGVAYSPVITSTPMYNQQKAMRDPSFPVVLNTIPDSPGMPEDNNDVDSVIGRLSILDITP</sequence>
<protein>
    <submittedName>
        <fullName evidence="1">Uncharacterized protein</fullName>
    </submittedName>
</protein>
<name>A0A087SVM8_STEMI</name>
<dbReference type="Proteomes" id="UP000054359">
    <property type="component" value="Unassembled WGS sequence"/>
</dbReference>